<name>E3LA04_PUCGT</name>
<accession>E3LA04</accession>
<dbReference type="RefSeq" id="XP_003337798.1">
    <property type="nucleotide sequence ID" value="XM_003337750.1"/>
</dbReference>
<evidence type="ECO:0000256" key="1">
    <source>
        <dbReference type="SAM" id="MobiDB-lite"/>
    </source>
</evidence>
<proteinExistence type="predicted"/>
<feature type="region of interest" description="Disordered" evidence="1">
    <location>
        <begin position="1"/>
        <end position="26"/>
    </location>
</feature>
<dbReference type="EMBL" id="DS178391">
    <property type="protein sequence ID" value="EFP93379.1"/>
    <property type="molecule type" value="Genomic_DNA"/>
</dbReference>
<sequence length="158" mass="17649">MSQAPVTPKWLGGQRESRRTSGSDDQAAKIQQVEFDRLAANLISSASNHINEEDLLQADRSNFAAWEDFIKERMRGSTGVVLFFNRPAQNLLHERVGQALLVSSIHQSLRRGVSRHATAHAMFFDLHARFHSVSQAAVELLLGGIELERDECFIGLPL</sequence>
<dbReference type="HOGENOM" id="CLU_1670249_0_0_1"/>
<gene>
    <name evidence="2" type="ORF">PGTG_19397</name>
</gene>
<dbReference type="InParanoid" id="E3LA04"/>
<organism evidence="2 3">
    <name type="scientific">Puccinia graminis f. sp. tritici (strain CRL 75-36-700-3 / race SCCL)</name>
    <name type="common">Black stem rust fungus</name>
    <dbReference type="NCBI Taxonomy" id="418459"/>
    <lineage>
        <taxon>Eukaryota</taxon>
        <taxon>Fungi</taxon>
        <taxon>Dikarya</taxon>
        <taxon>Basidiomycota</taxon>
        <taxon>Pucciniomycotina</taxon>
        <taxon>Pucciniomycetes</taxon>
        <taxon>Pucciniales</taxon>
        <taxon>Pucciniaceae</taxon>
        <taxon>Puccinia</taxon>
    </lineage>
</organism>
<dbReference type="KEGG" id="pgr:PGTG_19397"/>
<keyword evidence="3" id="KW-1185">Reference proteome</keyword>
<evidence type="ECO:0000313" key="3">
    <source>
        <dbReference type="Proteomes" id="UP000008783"/>
    </source>
</evidence>
<reference key="1">
    <citation type="submission" date="2007-01" db="EMBL/GenBank/DDBJ databases">
        <title>The Genome Sequence of Puccinia graminis f. sp. tritici Strain CRL 75-36-700-3.</title>
        <authorList>
            <consortium name="The Broad Institute Genome Sequencing Platform"/>
            <person name="Birren B."/>
            <person name="Lander E."/>
            <person name="Galagan J."/>
            <person name="Nusbaum C."/>
            <person name="Devon K."/>
            <person name="Cuomo C."/>
            <person name="Jaffe D."/>
            <person name="Butler J."/>
            <person name="Alvarez P."/>
            <person name="Gnerre S."/>
            <person name="Grabherr M."/>
            <person name="Mauceli E."/>
            <person name="Brockman W."/>
            <person name="Young S."/>
            <person name="LaButti K."/>
            <person name="Sykes S."/>
            <person name="DeCaprio D."/>
            <person name="Crawford M."/>
            <person name="Koehrsen M."/>
            <person name="Engels R."/>
            <person name="Montgomery P."/>
            <person name="Pearson M."/>
            <person name="Howarth C."/>
            <person name="Larson L."/>
            <person name="White J."/>
            <person name="Zeng Q."/>
            <person name="Kodira C."/>
            <person name="Yandava C."/>
            <person name="Alvarado L."/>
            <person name="O'Leary S."/>
            <person name="Szabo L."/>
            <person name="Dean R."/>
            <person name="Schein J."/>
        </authorList>
    </citation>
    <scope>NUCLEOTIDE SEQUENCE</scope>
    <source>
        <strain>CRL 75-36-700-3</strain>
    </source>
</reference>
<evidence type="ECO:0000313" key="2">
    <source>
        <dbReference type="EMBL" id="EFP93379.1"/>
    </source>
</evidence>
<dbReference type="GeneID" id="10543725"/>
<dbReference type="AlphaFoldDB" id="E3LA04"/>
<reference evidence="3" key="2">
    <citation type="journal article" date="2011" name="Proc. Natl. Acad. Sci. U.S.A.">
        <title>Obligate biotrophy features unraveled by the genomic analysis of rust fungi.</title>
        <authorList>
            <person name="Duplessis S."/>
            <person name="Cuomo C.A."/>
            <person name="Lin Y.-C."/>
            <person name="Aerts A."/>
            <person name="Tisserant E."/>
            <person name="Veneault-Fourrey C."/>
            <person name="Joly D.L."/>
            <person name="Hacquard S."/>
            <person name="Amselem J."/>
            <person name="Cantarel B.L."/>
            <person name="Chiu R."/>
            <person name="Coutinho P.M."/>
            <person name="Feau N."/>
            <person name="Field M."/>
            <person name="Frey P."/>
            <person name="Gelhaye E."/>
            <person name="Goldberg J."/>
            <person name="Grabherr M.G."/>
            <person name="Kodira C.D."/>
            <person name="Kohler A."/>
            <person name="Kuees U."/>
            <person name="Lindquist E.A."/>
            <person name="Lucas S.M."/>
            <person name="Mago R."/>
            <person name="Mauceli E."/>
            <person name="Morin E."/>
            <person name="Murat C."/>
            <person name="Pangilinan J.L."/>
            <person name="Park R."/>
            <person name="Pearson M."/>
            <person name="Quesneville H."/>
            <person name="Rouhier N."/>
            <person name="Sakthikumar S."/>
            <person name="Salamov A.A."/>
            <person name="Schmutz J."/>
            <person name="Selles B."/>
            <person name="Shapiro H."/>
            <person name="Tanguay P."/>
            <person name="Tuskan G.A."/>
            <person name="Henrissat B."/>
            <person name="Van de Peer Y."/>
            <person name="Rouze P."/>
            <person name="Ellis J.G."/>
            <person name="Dodds P.N."/>
            <person name="Schein J.E."/>
            <person name="Zhong S."/>
            <person name="Hamelin R.C."/>
            <person name="Grigoriev I.V."/>
            <person name="Szabo L.J."/>
            <person name="Martin F."/>
        </authorList>
    </citation>
    <scope>NUCLEOTIDE SEQUENCE [LARGE SCALE GENOMIC DNA]</scope>
    <source>
        <strain evidence="3">CRL 75-36-700-3 / race SCCL</strain>
    </source>
</reference>
<dbReference type="Proteomes" id="UP000008783">
    <property type="component" value="Unassembled WGS sequence"/>
</dbReference>
<dbReference type="VEuPathDB" id="FungiDB:PGTG_19397"/>
<dbReference type="OrthoDB" id="10431591at2759"/>
<protein>
    <submittedName>
        <fullName evidence="2">Uncharacterized protein</fullName>
    </submittedName>
</protein>